<name>A0ABP1RFE5_9HEXA</name>
<feature type="compositionally biased region" description="Low complexity" evidence="2">
    <location>
        <begin position="638"/>
        <end position="647"/>
    </location>
</feature>
<dbReference type="InterPro" id="IPR032013">
    <property type="entry name" value="DUF4795"/>
</dbReference>
<feature type="compositionally biased region" description="Acidic residues" evidence="2">
    <location>
        <begin position="670"/>
        <end position="684"/>
    </location>
</feature>
<protein>
    <recommendedName>
        <fullName evidence="3">DUF4795 domain-containing protein</fullName>
    </recommendedName>
</protein>
<feature type="region of interest" description="Disordered" evidence="2">
    <location>
        <begin position="47"/>
        <end position="79"/>
    </location>
</feature>
<evidence type="ECO:0000313" key="5">
    <source>
        <dbReference type="Proteomes" id="UP001642540"/>
    </source>
</evidence>
<dbReference type="PANTHER" id="PTHR47080:SF1">
    <property type="entry name" value="CHROMOSOME 16 OPEN READING FRAME 96"/>
    <property type="match status" value="1"/>
</dbReference>
<evidence type="ECO:0000256" key="1">
    <source>
        <dbReference type="SAM" id="Coils"/>
    </source>
</evidence>
<feature type="compositionally biased region" description="Basic and acidic residues" evidence="2">
    <location>
        <begin position="263"/>
        <end position="275"/>
    </location>
</feature>
<comment type="caution">
    <text evidence="4">The sequence shown here is derived from an EMBL/GenBank/DDBJ whole genome shotgun (WGS) entry which is preliminary data.</text>
</comment>
<keyword evidence="1" id="KW-0175">Coiled coil</keyword>
<feature type="compositionally biased region" description="Basic and acidic residues" evidence="2">
    <location>
        <begin position="648"/>
        <end position="669"/>
    </location>
</feature>
<feature type="compositionally biased region" description="Polar residues" evidence="2">
    <location>
        <begin position="556"/>
        <end position="568"/>
    </location>
</feature>
<feature type="coiled-coil region" evidence="1">
    <location>
        <begin position="128"/>
        <end position="155"/>
    </location>
</feature>
<dbReference type="Proteomes" id="UP001642540">
    <property type="component" value="Unassembled WGS sequence"/>
</dbReference>
<evidence type="ECO:0000256" key="2">
    <source>
        <dbReference type="SAM" id="MobiDB-lite"/>
    </source>
</evidence>
<feature type="region of interest" description="Disordered" evidence="2">
    <location>
        <begin position="233"/>
        <end position="390"/>
    </location>
</feature>
<feature type="compositionally biased region" description="Basic residues" evidence="2">
    <location>
        <begin position="698"/>
        <end position="719"/>
    </location>
</feature>
<feature type="compositionally biased region" description="Basic and acidic residues" evidence="2">
    <location>
        <begin position="720"/>
        <end position="729"/>
    </location>
</feature>
<feature type="coiled-coil region" evidence="1">
    <location>
        <begin position="1072"/>
        <end position="1099"/>
    </location>
</feature>
<proteinExistence type="predicted"/>
<dbReference type="EMBL" id="CAXLJM020000069">
    <property type="protein sequence ID" value="CAL8125234.1"/>
    <property type="molecule type" value="Genomic_DNA"/>
</dbReference>
<feature type="region of interest" description="Disordered" evidence="2">
    <location>
        <begin position="496"/>
        <end position="573"/>
    </location>
</feature>
<feature type="compositionally biased region" description="Polar residues" evidence="2">
    <location>
        <begin position="250"/>
        <end position="261"/>
    </location>
</feature>
<feature type="compositionally biased region" description="Polar residues" evidence="2">
    <location>
        <begin position="1366"/>
        <end position="1378"/>
    </location>
</feature>
<feature type="compositionally biased region" description="Polar residues" evidence="2">
    <location>
        <begin position="1332"/>
        <end position="1357"/>
    </location>
</feature>
<feature type="compositionally biased region" description="Acidic residues" evidence="2">
    <location>
        <begin position="514"/>
        <end position="527"/>
    </location>
</feature>
<feature type="region of interest" description="Disordered" evidence="2">
    <location>
        <begin position="1280"/>
        <end position="1301"/>
    </location>
</feature>
<sequence length="1445" mass="158261">MIDKTGIDKQAVKMNDLEAHQVENFKNFVQGAQVASPMPGVLKISPGGSPGPGMSYQAHGGKAGSHTKMTPRSPNKPSLPAGDFGGDLAEKVARLEKHLDALYQLPGNQELLDKARQDGMSVNDMWQIIQLNNRIAAAEAAIQKMASLIEDLAKNMNRVKGDTKHLKKGADDIAATNSDLAIQSKIFADSHDKVRDVINGLKDEINDLKKGLKNDRDLLEKTLGVDLGRVPSFLKAKPDRDPYRGAGEDPSQQFERGTQTFVHLKDKEKEKELKPTSRPKPHPQEKDHEAATQKSSRAPEQQVGIGPDGKPYKPVRGADGKVSPSEMAKMSPEEILKTITPEEAAKMTPEIYKKMTPEQRQAVKDLRKSLQRAKKDNEREPMGVASMTAADVAKLDPTDITEKMTFDEAMNLPPDVLEKMDDKQKEAIENVLKKGPSKTKHRKKKEAAKPLGIASMPENRLADLKPADIAGKMPFEEAANIPPEVLDRLTEEQKNAIRKIVEAGPPQQPPNLDAYDDDDDDELDDPLDAYVSPKRGSLEPPEPKQKKKKKKAPQPLTTEQIQDISQLQPEDIASQITAEMAAAIPPEQMKQFTADQVKEIEKLKKQASMAEPTVDLANATASTLQEMTPSDLVGGLTGDQLQELTQEQLDKLSPEQKEAVEEAKRKSMEDEGEEEEYEGDESEAETVSGAPKKERQKPAPHRHRGKDKHHHSKHHHHHHPDGLDGAERSRSHHAHVDIVAGPIPTVGEPLPPMSLEKYLATLPPEEAANLAADAVQRELQKQYAHLQGMQRQLAQDIQEKMEYIYQKLLKEIAAQQLTTSPYMSVGQDICMGPGVCTGHGMPAGIAVCQFPEASKNMQGPTATGAVMPYVPEGSVCPGPGVCPGSAVCPHCQGLGKFGGEAGQPGTGLQALRAPGERKPGEAAGPATTGATMVSELDEALLKEMKSLMLLDLEKIREDMRSKKFGAFDEQDIVERLGAVWEALKILKHNEEAIAVKIARQDAMMKKLPTKMIDKLNKIPEENLEAIASGQFQKPMYFPEGTAPERHSVMKDHADAPKPALRGTLTPADKEDIQTLYNNLANVISECTELKDRIDQLADTARIMEAGMVTKQMLLDALSDKADKGLINTKVSYDEFGNTVDELHTQLHNLMVEGYQRNENWKKVTSELAEELAEKLDKVELAPIRAFFKSHLKALEDKVKNLSDLIDEPDPAGTRKRLLRDYNCISCDRMVNITGVTNGPTLPTVGPIRAGHPTASRRALDLHRMRMLKQLDPNLKNALERQAKKGQKSGKKPSNLADPAQLANDIDVMHVVNRYTGGSHTNVSTADRIASQRRPSNGSNQPQTGPTTTSRTASNQNIAAAPAAAATSSPKGSRAGSLTNPPPRVSIGGEHGGEDEANLMNEMSGEGSNHEMYEEEMEMERVPSVPLLDPVMSGGNLVMYPMGIEE</sequence>
<feature type="compositionally biased region" description="Basic and acidic residues" evidence="2">
    <location>
        <begin position="282"/>
        <end position="291"/>
    </location>
</feature>
<feature type="compositionally biased region" description="Basic and acidic residues" evidence="2">
    <location>
        <begin position="236"/>
        <end position="247"/>
    </location>
</feature>
<evidence type="ECO:0000313" key="4">
    <source>
        <dbReference type="EMBL" id="CAL8125234.1"/>
    </source>
</evidence>
<feature type="region of interest" description="Disordered" evidence="2">
    <location>
        <begin position="1316"/>
        <end position="1414"/>
    </location>
</feature>
<feature type="compositionally biased region" description="Basic and acidic residues" evidence="2">
    <location>
        <begin position="351"/>
        <end position="381"/>
    </location>
</feature>
<organism evidence="4 5">
    <name type="scientific">Orchesella dallaii</name>
    <dbReference type="NCBI Taxonomy" id="48710"/>
    <lineage>
        <taxon>Eukaryota</taxon>
        <taxon>Metazoa</taxon>
        <taxon>Ecdysozoa</taxon>
        <taxon>Arthropoda</taxon>
        <taxon>Hexapoda</taxon>
        <taxon>Collembola</taxon>
        <taxon>Entomobryomorpha</taxon>
        <taxon>Entomobryoidea</taxon>
        <taxon>Orchesellidae</taxon>
        <taxon>Orchesellinae</taxon>
        <taxon>Orchesella</taxon>
    </lineage>
</organism>
<feature type="region of interest" description="Disordered" evidence="2">
    <location>
        <begin position="620"/>
        <end position="730"/>
    </location>
</feature>
<accession>A0ABP1RFE5</accession>
<feature type="compositionally biased region" description="Polar residues" evidence="2">
    <location>
        <begin position="67"/>
        <end position="76"/>
    </location>
</feature>
<gene>
    <name evidence="4" type="ORF">ODALV1_LOCUS20898</name>
</gene>
<feature type="region of interest" description="Disordered" evidence="2">
    <location>
        <begin position="431"/>
        <end position="467"/>
    </location>
</feature>
<evidence type="ECO:0000259" key="3">
    <source>
        <dbReference type="Pfam" id="PF16043"/>
    </source>
</evidence>
<dbReference type="PANTHER" id="PTHR47080">
    <property type="entry name" value="CHROMOSOME 16 OPEN READING FRAME 96"/>
    <property type="match status" value="1"/>
</dbReference>
<feature type="compositionally biased region" description="Basic residues" evidence="2">
    <location>
        <begin position="435"/>
        <end position="446"/>
    </location>
</feature>
<feature type="domain" description="DUF4795" evidence="3">
    <location>
        <begin position="1071"/>
        <end position="1243"/>
    </location>
</feature>
<keyword evidence="5" id="KW-1185">Reference proteome</keyword>
<reference evidence="4 5" key="1">
    <citation type="submission" date="2024-08" db="EMBL/GenBank/DDBJ databases">
        <authorList>
            <person name="Cucini C."/>
            <person name="Frati F."/>
        </authorList>
    </citation>
    <scope>NUCLEOTIDE SEQUENCE [LARGE SCALE GENOMIC DNA]</scope>
</reference>
<dbReference type="Pfam" id="PF16043">
    <property type="entry name" value="DUF4795"/>
    <property type="match status" value="1"/>
</dbReference>